<dbReference type="InterPro" id="IPR011701">
    <property type="entry name" value="MFS"/>
</dbReference>
<evidence type="ECO:0000256" key="1">
    <source>
        <dbReference type="ARBA" id="ARBA00004141"/>
    </source>
</evidence>
<dbReference type="FunFam" id="1.20.1250.20:FF:000355">
    <property type="entry name" value="SLC (SoLute Carrier) homolog"/>
    <property type="match status" value="1"/>
</dbReference>
<evidence type="ECO:0000313" key="7">
    <source>
        <dbReference type="Proteomes" id="UP001177023"/>
    </source>
</evidence>
<proteinExistence type="predicted"/>
<dbReference type="Gene3D" id="1.20.1250.20">
    <property type="entry name" value="MFS general substrate transporter like domains"/>
    <property type="match status" value="1"/>
</dbReference>
<evidence type="ECO:0000256" key="4">
    <source>
        <dbReference type="ARBA" id="ARBA00023136"/>
    </source>
</evidence>
<dbReference type="Pfam" id="PF07690">
    <property type="entry name" value="MFS_1"/>
    <property type="match status" value="1"/>
</dbReference>
<keyword evidence="4 5" id="KW-0472">Membrane</keyword>
<dbReference type="SUPFAM" id="SSF103473">
    <property type="entry name" value="MFS general substrate transporter"/>
    <property type="match status" value="1"/>
</dbReference>
<comment type="caution">
    <text evidence="6">The sequence shown here is derived from an EMBL/GenBank/DDBJ whole genome shotgun (WGS) entry which is preliminary data.</text>
</comment>
<dbReference type="Proteomes" id="UP001177023">
    <property type="component" value="Unassembled WGS sequence"/>
</dbReference>
<dbReference type="GO" id="GO:0006820">
    <property type="term" value="P:monoatomic anion transport"/>
    <property type="evidence" value="ECO:0007669"/>
    <property type="project" value="TreeGrafter"/>
</dbReference>
<keyword evidence="2 5" id="KW-0812">Transmembrane</keyword>
<reference evidence="6" key="1">
    <citation type="submission" date="2023-06" db="EMBL/GenBank/DDBJ databases">
        <authorList>
            <person name="Delattre M."/>
        </authorList>
    </citation>
    <scope>NUCLEOTIDE SEQUENCE</scope>
    <source>
        <strain evidence="6">AF72</strain>
    </source>
</reference>
<keyword evidence="3 5" id="KW-1133">Transmembrane helix</keyword>
<name>A0AA36DAP3_9BILA</name>
<organism evidence="6 7">
    <name type="scientific">Mesorhabditis spiculigera</name>
    <dbReference type="NCBI Taxonomy" id="96644"/>
    <lineage>
        <taxon>Eukaryota</taxon>
        <taxon>Metazoa</taxon>
        <taxon>Ecdysozoa</taxon>
        <taxon>Nematoda</taxon>
        <taxon>Chromadorea</taxon>
        <taxon>Rhabditida</taxon>
        <taxon>Rhabditina</taxon>
        <taxon>Rhabditomorpha</taxon>
        <taxon>Rhabditoidea</taxon>
        <taxon>Rhabditidae</taxon>
        <taxon>Mesorhabditinae</taxon>
        <taxon>Mesorhabditis</taxon>
    </lineage>
</organism>
<dbReference type="AlphaFoldDB" id="A0AA36DAP3"/>
<dbReference type="EMBL" id="CATQJA010002689">
    <property type="protein sequence ID" value="CAJ0584234.1"/>
    <property type="molecule type" value="Genomic_DNA"/>
</dbReference>
<gene>
    <name evidence="6" type="ORF">MSPICULIGERA_LOCUS22295</name>
</gene>
<comment type="subcellular location">
    <subcellularLocation>
        <location evidence="1">Membrane</location>
        <topology evidence="1">Multi-pass membrane protein</topology>
    </subcellularLocation>
</comment>
<feature type="non-terminal residue" evidence="6">
    <location>
        <position position="207"/>
    </location>
</feature>
<dbReference type="GO" id="GO:0016020">
    <property type="term" value="C:membrane"/>
    <property type="evidence" value="ECO:0007669"/>
    <property type="project" value="UniProtKB-SubCell"/>
</dbReference>
<evidence type="ECO:0000313" key="6">
    <source>
        <dbReference type="EMBL" id="CAJ0584234.1"/>
    </source>
</evidence>
<feature type="transmembrane region" description="Helical" evidence="5">
    <location>
        <begin position="12"/>
        <end position="33"/>
    </location>
</feature>
<keyword evidence="7" id="KW-1185">Reference proteome</keyword>
<dbReference type="InterPro" id="IPR036259">
    <property type="entry name" value="MFS_trans_sf"/>
</dbReference>
<feature type="transmembrane region" description="Helical" evidence="5">
    <location>
        <begin position="126"/>
        <end position="145"/>
    </location>
</feature>
<protein>
    <submittedName>
        <fullName evidence="6">Uncharacterized protein</fullName>
    </submittedName>
</protein>
<feature type="transmembrane region" description="Helical" evidence="5">
    <location>
        <begin position="85"/>
        <end position="106"/>
    </location>
</feature>
<dbReference type="InterPro" id="IPR050382">
    <property type="entry name" value="MFS_Na/Anion_cotransporter"/>
</dbReference>
<feature type="transmembrane region" description="Helical" evidence="5">
    <location>
        <begin position="152"/>
        <end position="172"/>
    </location>
</feature>
<dbReference type="GO" id="GO:0022857">
    <property type="term" value="F:transmembrane transporter activity"/>
    <property type="evidence" value="ECO:0007669"/>
    <property type="project" value="InterPro"/>
</dbReference>
<evidence type="ECO:0000256" key="3">
    <source>
        <dbReference type="ARBA" id="ARBA00022989"/>
    </source>
</evidence>
<evidence type="ECO:0000256" key="2">
    <source>
        <dbReference type="ARBA" id="ARBA00022692"/>
    </source>
</evidence>
<sequence>MQSFLPTYLKEVLVLPIHLNGFYTMVPFCSQLLSKNTMGPLADHLKRNKGFNPTKLGKFFQTISCFGSALFVVLLCFVPSCENPIVAVPLLLGYGLSFSCLVPGYFTSVLSIAPPYTGTITSLSTILGTIGSMLGPLILSLINYLELEHKWPILFCSSALVQGIGGIIFLTWGTAEVLPWARLDKVKPSFSLDDVPGEGKIQRTDSD</sequence>
<feature type="transmembrane region" description="Helical" evidence="5">
    <location>
        <begin position="59"/>
        <end position="78"/>
    </location>
</feature>
<dbReference type="PANTHER" id="PTHR11662:SF405">
    <property type="entry name" value="PROTEIN CBG12249"/>
    <property type="match status" value="1"/>
</dbReference>
<evidence type="ECO:0000256" key="5">
    <source>
        <dbReference type="SAM" id="Phobius"/>
    </source>
</evidence>
<dbReference type="PANTHER" id="PTHR11662">
    <property type="entry name" value="SOLUTE CARRIER FAMILY 17"/>
    <property type="match status" value="1"/>
</dbReference>
<accession>A0AA36DAP3</accession>